<protein>
    <submittedName>
        <fullName evidence="1">Uncharacterized protein</fullName>
    </submittedName>
</protein>
<reference evidence="1" key="2">
    <citation type="submission" date="2022-01" db="EMBL/GenBank/DDBJ databases">
        <authorList>
            <person name="Yamashiro T."/>
            <person name="Shiraishi A."/>
            <person name="Satake H."/>
            <person name="Nakayama K."/>
        </authorList>
    </citation>
    <scope>NUCLEOTIDE SEQUENCE</scope>
</reference>
<evidence type="ECO:0000313" key="2">
    <source>
        <dbReference type="Proteomes" id="UP001151760"/>
    </source>
</evidence>
<dbReference type="Proteomes" id="UP001151760">
    <property type="component" value="Unassembled WGS sequence"/>
</dbReference>
<organism evidence="1 2">
    <name type="scientific">Tanacetum coccineum</name>
    <dbReference type="NCBI Taxonomy" id="301880"/>
    <lineage>
        <taxon>Eukaryota</taxon>
        <taxon>Viridiplantae</taxon>
        <taxon>Streptophyta</taxon>
        <taxon>Embryophyta</taxon>
        <taxon>Tracheophyta</taxon>
        <taxon>Spermatophyta</taxon>
        <taxon>Magnoliopsida</taxon>
        <taxon>eudicotyledons</taxon>
        <taxon>Gunneridae</taxon>
        <taxon>Pentapetalae</taxon>
        <taxon>asterids</taxon>
        <taxon>campanulids</taxon>
        <taxon>Asterales</taxon>
        <taxon>Asteraceae</taxon>
        <taxon>Asteroideae</taxon>
        <taxon>Anthemideae</taxon>
        <taxon>Anthemidinae</taxon>
        <taxon>Tanacetum</taxon>
    </lineage>
</organism>
<dbReference type="EMBL" id="BQNB010018699">
    <property type="protein sequence ID" value="GJT77291.1"/>
    <property type="molecule type" value="Genomic_DNA"/>
</dbReference>
<evidence type="ECO:0000313" key="1">
    <source>
        <dbReference type="EMBL" id="GJT77291.1"/>
    </source>
</evidence>
<keyword evidence="2" id="KW-1185">Reference proteome</keyword>
<name>A0ABQ5GPZ9_9ASTR</name>
<comment type="caution">
    <text evidence="1">The sequence shown here is derived from an EMBL/GenBank/DDBJ whole genome shotgun (WGS) entry which is preliminary data.</text>
</comment>
<proteinExistence type="predicted"/>
<sequence>MASSLGCTIMENKFRYLGVMVGAGMTRHKDWDDVPKGVLKVMESIRSNFFKGASMLEKKISWIAWDKGERILCLAIDDLGDSLSFLERLGGFASCLPLVEIDFNTFGVILRMGTRVLLPIRLPGSVKGFSWIEVFYVAWWFI</sequence>
<accession>A0ABQ5GPZ9</accession>
<reference evidence="1" key="1">
    <citation type="journal article" date="2022" name="Int. J. Mol. Sci.">
        <title>Draft Genome of Tanacetum Coccineum: Genomic Comparison of Closely Related Tanacetum-Family Plants.</title>
        <authorList>
            <person name="Yamashiro T."/>
            <person name="Shiraishi A."/>
            <person name="Nakayama K."/>
            <person name="Satake H."/>
        </authorList>
    </citation>
    <scope>NUCLEOTIDE SEQUENCE</scope>
</reference>
<gene>
    <name evidence="1" type="ORF">Tco_1044016</name>
</gene>